<evidence type="ECO:0000313" key="3">
    <source>
        <dbReference type="EMBL" id="WOO43635.1"/>
    </source>
</evidence>
<dbReference type="InterPro" id="IPR013424">
    <property type="entry name" value="Ice-binding_C"/>
</dbReference>
<keyword evidence="4" id="KW-1185">Reference proteome</keyword>
<evidence type="ECO:0000313" key="4">
    <source>
        <dbReference type="Proteomes" id="UP001304300"/>
    </source>
</evidence>
<dbReference type="AlphaFoldDB" id="A0AAQ3QYB2"/>
<keyword evidence="1" id="KW-0732">Signal</keyword>
<name>A0AAQ3QYB2_9BACT</name>
<proteinExistence type="predicted"/>
<organism evidence="3 4">
    <name type="scientific">Rubellicoccus peritrichatus</name>
    <dbReference type="NCBI Taxonomy" id="3080537"/>
    <lineage>
        <taxon>Bacteria</taxon>
        <taxon>Pseudomonadati</taxon>
        <taxon>Verrucomicrobiota</taxon>
        <taxon>Opitutia</taxon>
        <taxon>Puniceicoccales</taxon>
        <taxon>Cerasicoccaceae</taxon>
        <taxon>Rubellicoccus</taxon>
    </lineage>
</organism>
<evidence type="ECO:0000259" key="2">
    <source>
        <dbReference type="Pfam" id="PF07589"/>
    </source>
</evidence>
<reference evidence="3 4" key="1">
    <citation type="submission" date="2023-10" db="EMBL/GenBank/DDBJ databases">
        <title>Rubellicoccus peritrichatus gen. nov., sp. nov., isolated from an algae of coral reef tank.</title>
        <authorList>
            <person name="Luo J."/>
        </authorList>
    </citation>
    <scope>NUCLEOTIDE SEQUENCE [LARGE SCALE GENOMIC DNA]</scope>
    <source>
        <strain evidence="3 4">CR14</strain>
    </source>
</reference>
<sequence length="270" mass="27888">MKKPSILSYSIGILLSLATICSGQTIFTTDFGAFADGPIANATGWEGQPLWTISGGNATLGSTFQRARNFSPIIPNVGDSVVVTLTDVVFTGAGNGGNTLYTFGLAAQTEHTGSQVPQVGSELEFTGTNLTVGGAVDPNYNAGSDVFNATMTFVRLNDGNWNLTSSLTNTTDAMTYNGSTITATNLVGTSGGASDGLTLSQYLALDPGVNNALYGMRGNTSGVDAAIAIGGVTVDFVSVPEPSTFALIGGLLAVGYTCYRRRRFTVKNDS</sequence>
<dbReference type="EMBL" id="CP136920">
    <property type="protein sequence ID" value="WOO43635.1"/>
    <property type="molecule type" value="Genomic_DNA"/>
</dbReference>
<feature type="signal peptide" evidence="1">
    <location>
        <begin position="1"/>
        <end position="23"/>
    </location>
</feature>
<dbReference type="RefSeq" id="WP_317836206.1">
    <property type="nucleotide sequence ID" value="NZ_CP136920.1"/>
</dbReference>
<gene>
    <name evidence="3" type="ORF">RZN69_11095</name>
</gene>
<dbReference type="Pfam" id="PF07589">
    <property type="entry name" value="PEP-CTERM"/>
    <property type="match status" value="1"/>
</dbReference>
<feature type="chain" id="PRO_5042829811" evidence="1">
    <location>
        <begin position="24"/>
        <end position="270"/>
    </location>
</feature>
<dbReference type="NCBIfam" id="TIGR02595">
    <property type="entry name" value="PEP_CTERM"/>
    <property type="match status" value="1"/>
</dbReference>
<evidence type="ECO:0000256" key="1">
    <source>
        <dbReference type="SAM" id="SignalP"/>
    </source>
</evidence>
<dbReference type="KEGG" id="puo:RZN69_11095"/>
<dbReference type="Proteomes" id="UP001304300">
    <property type="component" value="Chromosome"/>
</dbReference>
<protein>
    <submittedName>
        <fullName evidence="3">PEP-CTERM sorting domain-containing protein</fullName>
    </submittedName>
</protein>
<feature type="domain" description="Ice-binding protein C-terminal" evidence="2">
    <location>
        <begin position="238"/>
        <end position="262"/>
    </location>
</feature>
<accession>A0AAQ3QYB2</accession>